<organism evidence="11 12">
    <name type="scientific">Leadbettera azotonutricia (strain ATCC BAA-888 / DSM 13862 / ZAS-9)</name>
    <name type="common">Treponema azotonutricium</name>
    <dbReference type="NCBI Taxonomy" id="545695"/>
    <lineage>
        <taxon>Bacteria</taxon>
        <taxon>Pseudomonadati</taxon>
        <taxon>Spirochaetota</taxon>
        <taxon>Spirochaetia</taxon>
        <taxon>Spirochaetales</taxon>
        <taxon>Breznakiellaceae</taxon>
        <taxon>Leadbettera</taxon>
    </lineage>
</organism>
<evidence type="ECO:0000256" key="6">
    <source>
        <dbReference type="ARBA" id="ARBA00022692"/>
    </source>
</evidence>
<evidence type="ECO:0000256" key="5">
    <source>
        <dbReference type="ARBA" id="ARBA00022475"/>
    </source>
</evidence>
<dbReference type="PANTHER" id="PTHR43823:SF3">
    <property type="entry name" value="MULTIDRUG EXPORT PROTEIN MEPA"/>
    <property type="match status" value="1"/>
</dbReference>
<evidence type="ECO:0000256" key="10">
    <source>
        <dbReference type="SAM" id="Phobius"/>
    </source>
</evidence>
<protein>
    <recommendedName>
        <fullName evidence="3">Multidrug export protein MepA</fullName>
    </recommendedName>
</protein>
<dbReference type="InterPro" id="IPR051327">
    <property type="entry name" value="MATE_MepA_subfamily"/>
</dbReference>
<dbReference type="PIRSF" id="PIRSF006603">
    <property type="entry name" value="DinF"/>
    <property type="match status" value="1"/>
</dbReference>
<feature type="transmembrane region" description="Helical" evidence="10">
    <location>
        <begin position="401"/>
        <end position="419"/>
    </location>
</feature>
<feature type="transmembrane region" description="Helical" evidence="10">
    <location>
        <begin position="96"/>
        <end position="120"/>
    </location>
</feature>
<keyword evidence="4" id="KW-0813">Transport</keyword>
<reference evidence="11 12" key="2">
    <citation type="journal article" date="2011" name="ISME J.">
        <title>RNA-seq reveals cooperative metabolic interactions between two termite-gut spirochete species in co-culture.</title>
        <authorList>
            <person name="Rosenthal A.Z."/>
            <person name="Matson E.G."/>
            <person name="Eldar A."/>
            <person name="Leadbetter J.R."/>
        </authorList>
    </citation>
    <scope>NUCLEOTIDE SEQUENCE [LARGE SCALE GENOMIC DNA]</scope>
    <source>
        <strain evidence="12">ATCC BAA-888 / DSM 13862 / ZAS-9</strain>
    </source>
</reference>
<feature type="transmembrane region" description="Helical" evidence="10">
    <location>
        <begin position="362"/>
        <end position="380"/>
    </location>
</feature>
<dbReference type="PANTHER" id="PTHR43823">
    <property type="entry name" value="SPORULATION PROTEIN YKVU"/>
    <property type="match status" value="1"/>
</dbReference>
<dbReference type="InterPro" id="IPR002528">
    <property type="entry name" value="MATE_fam"/>
</dbReference>
<dbReference type="InterPro" id="IPR048279">
    <property type="entry name" value="MdtK-like"/>
</dbReference>
<proteinExistence type="inferred from homology"/>
<feature type="transmembrane region" description="Helical" evidence="10">
    <location>
        <begin position="20"/>
        <end position="41"/>
    </location>
</feature>
<name>F5YCM6_LEAAZ</name>
<evidence type="ECO:0000256" key="2">
    <source>
        <dbReference type="ARBA" id="ARBA00008417"/>
    </source>
</evidence>
<evidence type="ECO:0000256" key="9">
    <source>
        <dbReference type="ARBA" id="ARBA00023251"/>
    </source>
</evidence>
<dbReference type="Proteomes" id="UP000009222">
    <property type="component" value="Chromosome"/>
</dbReference>
<dbReference type="HOGENOM" id="CLU_012893_0_1_12"/>
<evidence type="ECO:0000313" key="12">
    <source>
        <dbReference type="Proteomes" id="UP000009222"/>
    </source>
</evidence>
<evidence type="ECO:0000256" key="7">
    <source>
        <dbReference type="ARBA" id="ARBA00022989"/>
    </source>
</evidence>
<dbReference type="KEGG" id="taz:TREAZ_1727"/>
<gene>
    <name evidence="11" type="ordered locus">TREAZ_1727</name>
</gene>
<dbReference type="OrthoDB" id="9811110at2"/>
<keyword evidence="7 10" id="KW-1133">Transmembrane helix</keyword>
<reference evidence="12" key="1">
    <citation type="submission" date="2009-12" db="EMBL/GenBank/DDBJ databases">
        <title>Complete sequence of Treponema azotonutricium strain ZAS-9.</title>
        <authorList>
            <person name="Tetu S.G."/>
            <person name="Matson E."/>
            <person name="Ren Q."/>
            <person name="Seshadri R."/>
            <person name="Elbourne L."/>
            <person name="Hassan K.A."/>
            <person name="Durkin A."/>
            <person name="Radune D."/>
            <person name="Mohamoud Y."/>
            <person name="Shay R."/>
            <person name="Jin S."/>
            <person name="Zhang X."/>
            <person name="Lucey K."/>
            <person name="Ballor N.R."/>
            <person name="Ottesen E."/>
            <person name="Rosenthal R."/>
            <person name="Allen A."/>
            <person name="Leadbetter J.R."/>
            <person name="Paulsen I.T."/>
        </authorList>
    </citation>
    <scope>NUCLEOTIDE SEQUENCE [LARGE SCALE GENOMIC DNA]</scope>
    <source>
        <strain evidence="12">ATCC BAA-888 / DSM 13862 / ZAS-9</strain>
    </source>
</reference>
<comment type="similarity">
    <text evidence="2">Belongs to the multi antimicrobial extrusion (MATE) (TC 2.A.66.1) family. MepA subfamily.</text>
</comment>
<keyword evidence="8 10" id="KW-0472">Membrane</keyword>
<feature type="transmembrane region" description="Helical" evidence="10">
    <location>
        <begin position="317"/>
        <end position="347"/>
    </location>
</feature>
<keyword evidence="5" id="KW-1003">Cell membrane</keyword>
<dbReference type="GO" id="GO:0042910">
    <property type="term" value="F:xenobiotic transmembrane transporter activity"/>
    <property type="evidence" value="ECO:0007669"/>
    <property type="project" value="InterPro"/>
</dbReference>
<dbReference type="InParanoid" id="F5YCM6"/>
<dbReference type="EMBL" id="CP001841">
    <property type="protein sequence ID" value="AEF83412.1"/>
    <property type="molecule type" value="Genomic_DNA"/>
</dbReference>
<dbReference type="RefSeq" id="WP_015710297.1">
    <property type="nucleotide sequence ID" value="NC_015577.1"/>
</dbReference>
<feature type="transmembrane region" description="Helical" evidence="10">
    <location>
        <begin position="198"/>
        <end position="218"/>
    </location>
</feature>
<dbReference type="Pfam" id="PF01554">
    <property type="entry name" value="MatE"/>
    <property type="match status" value="2"/>
</dbReference>
<dbReference type="InterPro" id="IPR045070">
    <property type="entry name" value="MATE_MepA-like"/>
</dbReference>
<dbReference type="eggNOG" id="COG0534">
    <property type="taxonomic scope" value="Bacteria"/>
</dbReference>
<dbReference type="CDD" id="cd13143">
    <property type="entry name" value="MATE_MepA_like"/>
    <property type="match status" value="1"/>
</dbReference>
<feature type="transmembrane region" description="Helical" evidence="10">
    <location>
        <begin position="169"/>
        <end position="192"/>
    </location>
</feature>
<evidence type="ECO:0000256" key="1">
    <source>
        <dbReference type="ARBA" id="ARBA00004651"/>
    </source>
</evidence>
<keyword evidence="12" id="KW-1185">Reference proteome</keyword>
<dbReference type="STRING" id="545695.TREAZ_1727"/>
<evidence type="ECO:0000256" key="3">
    <source>
        <dbReference type="ARBA" id="ARBA00022106"/>
    </source>
</evidence>
<dbReference type="AlphaFoldDB" id="F5YCM6"/>
<comment type="subcellular location">
    <subcellularLocation>
        <location evidence="1">Cell membrane</location>
        <topology evidence="1">Multi-pass membrane protein</topology>
    </subcellularLocation>
</comment>
<feature type="transmembrane region" description="Helical" evidence="10">
    <location>
        <begin position="53"/>
        <end position="75"/>
    </location>
</feature>
<evidence type="ECO:0000256" key="4">
    <source>
        <dbReference type="ARBA" id="ARBA00022448"/>
    </source>
</evidence>
<dbReference type="GO" id="GO:0015297">
    <property type="term" value="F:antiporter activity"/>
    <property type="evidence" value="ECO:0007669"/>
    <property type="project" value="InterPro"/>
</dbReference>
<keyword evidence="9" id="KW-0046">Antibiotic resistance</keyword>
<sequence>MPEQKSERFIQMTTAPVIGLVLRLAVPSIVIMLISALYNMADTYFVGSLGTSAVAAVGVSFPLMAIIQAMGFFFGQGSGNYMSRVLGARETEKASCMAATGFISAFVFVAILCVLGLIFRGPLALALGSTPTILPYATEYLFYILLAGPWMTSSMVLNQQLRFQGSASMALVGMVSGAILNIFLDPLFIFVFSMGIKGAAIATMISQMVSFLILWSCCKKKENIPIKFSHFSPSFSIYREMIKGGLPALLRQGLMSIATVIINHMAGIHGDAGIAAISIVNRVYMFAGSLMLGFGQGFQPVCGFNYGAKLYKRLKKAFWFCVRLSTCVLFAAAVLLAIFAPVIIAFFREDDPEVIRIGTLGLRLYCISLPFSAWVVMSNMMTQTMGKALEASILSMSRQGLFLLPGLFILTPLLGLFGIQLALPVADLMAFILAIPLANRVLRQLKEEPAAAPNNAQT</sequence>
<dbReference type="GO" id="GO:0046677">
    <property type="term" value="P:response to antibiotic"/>
    <property type="evidence" value="ECO:0007669"/>
    <property type="project" value="UniProtKB-KW"/>
</dbReference>
<evidence type="ECO:0000256" key="8">
    <source>
        <dbReference type="ARBA" id="ARBA00023136"/>
    </source>
</evidence>
<dbReference type="NCBIfam" id="TIGR00797">
    <property type="entry name" value="matE"/>
    <property type="match status" value="1"/>
</dbReference>
<feature type="transmembrane region" description="Helical" evidence="10">
    <location>
        <begin position="140"/>
        <end position="157"/>
    </location>
</feature>
<evidence type="ECO:0000313" key="11">
    <source>
        <dbReference type="EMBL" id="AEF83412.1"/>
    </source>
</evidence>
<accession>F5YCM6</accession>
<keyword evidence="6 10" id="KW-0812">Transmembrane</keyword>
<dbReference type="GO" id="GO:0005886">
    <property type="term" value="C:plasma membrane"/>
    <property type="evidence" value="ECO:0007669"/>
    <property type="project" value="UniProtKB-SubCell"/>
</dbReference>